<evidence type="ECO:0000313" key="1">
    <source>
        <dbReference type="EMBL" id="EAZ89264.1"/>
    </source>
</evidence>
<dbReference type="AlphaFoldDB" id="A3IW90"/>
<proteinExistence type="predicted"/>
<comment type="caution">
    <text evidence="1">The sequence shown here is derived from an EMBL/GenBank/DDBJ whole genome shotgun (WGS) entry which is preliminary data.</text>
</comment>
<evidence type="ECO:0000313" key="2">
    <source>
        <dbReference type="Proteomes" id="UP000003781"/>
    </source>
</evidence>
<gene>
    <name evidence="1" type="ORF">CY0110_07926</name>
</gene>
<dbReference type="Proteomes" id="UP000003781">
    <property type="component" value="Unassembled WGS sequence"/>
</dbReference>
<name>A3IW90_9CHRO</name>
<dbReference type="OrthoDB" id="560641at2"/>
<keyword evidence="2" id="KW-1185">Reference proteome</keyword>
<accession>A3IW90</accession>
<dbReference type="eggNOG" id="ENOG502ZCIK">
    <property type="taxonomic scope" value="Bacteria"/>
</dbReference>
<dbReference type="RefSeq" id="WP_008277647.1">
    <property type="nucleotide sequence ID" value="NZ_AAXW01000049.1"/>
</dbReference>
<protein>
    <submittedName>
        <fullName evidence="1">Uncharacterized protein</fullName>
    </submittedName>
</protein>
<reference evidence="1 2" key="1">
    <citation type="submission" date="2007-03" db="EMBL/GenBank/DDBJ databases">
        <authorList>
            <person name="Stal L."/>
            <person name="Ferriera S."/>
            <person name="Johnson J."/>
            <person name="Kravitz S."/>
            <person name="Beeson K."/>
            <person name="Sutton G."/>
            <person name="Rogers Y.-H."/>
            <person name="Friedman R."/>
            <person name="Frazier M."/>
            <person name="Venter J.C."/>
        </authorList>
    </citation>
    <scope>NUCLEOTIDE SEQUENCE [LARGE SCALE GENOMIC DNA]</scope>
    <source>
        <strain evidence="1 2">CCY0110</strain>
    </source>
</reference>
<organism evidence="1 2">
    <name type="scientific">Crocosphaera chwakensis CCY0110</name>
    <dbReference type="NCBI Taxonomy" id="391612"/>
    <lineage>
        <taxon>Bacteria</taxon>
        <taxon>Bacillati</taxon>
        <taxon>Cyanobacteriota</taxon>
        <taxon>Cyanophyceae</taxon>
        <taxon>Oscillatoriophycideae</taxon>
        <taxon>Chroococcales</taxon>
        <taxon>Aphanothecaceae</taxon>
        <taxon>Crocosphaera</taxon>
        <taxon>Crocosphaera chwakensis</taxon>
    </lineage>
</organism>
<sequence>MNKKTDTPITSLSPESHKDAPWWNRSVIGEDSLVEDLLGKFSKQEVSESALFLHNREMTDLRVFAKTAETIDNDKFGQEEFLIFVKMQYLLRKGLHEYQGLYESLQLLKVAIDAKDCFISIDQTELRYRGTKQQEFYNFVERLLLDHENAVTFREQVQMRLADLLPQIKTEEGRTALQNYAKYLDQLSDNELGLKLLSLFKTYQLADYSILRIISNLIQSLGKKDLLDFKGLVSLVRVNYGLFEKLRDIIGLSERQSTPETYGLMIQFIALANRHGISHMKFDDLIKVMQKWYKPYQAVIGIRQEHPPSEYKQPKEFKEAIPGIEIYEKYRKWLTDKKTGMVFIDFGDDH</sequence>
<dbReference type="EMBL" id="AAXW01000049">
    <property type="protein sequence ID" value="EAZ89264.1"/>
    <property type="molecule type" value="Genomic_DNA"/>
</dbReference>